<evidence type="ECO:0000313" key="3">
    <source>
        <dbReference type="Proteomes" id="UP000247099"/>
    </source>
</evidence>
<sequence length="331" mass="37923">MVKSPVILLVIFFAGSCFGEVRIWTDKSGREIRAEYVSATKYKVKFRRVLDDRVFNVPITSLSRADQDYVTGKLKRGETDPYIVNSNSRLEELSKSQGPRPVSIGVGAVPDRTKIPSLGKEEIGERYPFIYSTFLNILIWWGETIAPEIMPHQRRDSSIERIAEDVERYFDHKSWFYGSLDRYAGKYSKRNLKGYVIVSHGRTHAPSLEELSKLTEGWYGVIACYQQYKPNASGRLRPVRSHYFTFVGVQGRSLLQNYMGVQYSFLMKDKLLAGSRLDENKRLRLANYKKEGYLEVTNPALVPGNLFGEDDVVVLESVLALELLKIPERED</sequence>
<dbReference type="Pfam" id="PF03983">
    <property type="entry name" value="SHD1"/>
    <property type="match status" value="1"/>
</dbReference>
<dbReference type="RefSeq" id="WP_110131850.1">
    <property type="nucleotide sequence ID" value="NZ_QHJQ01000010.1"/>
</dbReference>
<accession>A0A317ZDC4</accession>
<dbReference type="EMBL" id="QHJQ01000010">
    <property type="protein sequence ID" value="PXA03294.1"/>
    <property type="molecule type" value="Genomic_DNA"/>
</dbReference>
<dbReference type="InterPro" id="IPR007131">
    <property type="entry name" value="SHD1"/>
</dbReference>
<dbReference type="GO" id="GO:0042802">
    <property type="term" value="F:identical protein binding"/>
    <property type="evidence" value="ECO:0007669"/>
    <property type="project" value="InterPro"/>
</dbReference>
<evidence type="ECO:0000313" key="2">
    <source>
        <dbReference type="EMBL" id="PXA03294.1"/>
    </source>
</evidence>
<dbReference type="InParanoid" id="A0A317ZDC4"/>
<protein>
    <recommendedName>
        <fullName evidence="1">SLA1 homology domain-containing protein</fullName>
    </recommendedName>
</protein>
<dbReference type="PROSITE" id="PS51257">
    <property type="entry name" value="PROKAR_LIPOPROTEIN"/>
    <property type="match status" value="1"/>
</dbReference>
<dbReference type="Gene3D" id="2.30.30.700">
    <property type="entry name" value="SLA1 homology domain 1"/>
    <property type="match status" value="1"/>
</dbReference>
<feature type="domain" description="SLA1 homology" evidence="1">
    <location>
        <begin position="20"/>
        <end position="71"/>
    </location>
</feature>
<gene>
    <name evidence="2" type="ORF">DDZ13_12785</name>
</gene>
<dbReference type="GO" id="GO:0008092">
    <property type="term" value="F:cytoskeletal protein binding"/>
    <property type="evidence" value="ECO:0007669"/>
    <property type="project" value="InterPro"/>
</dbReference>
<keyword evidence="3" id="KW-1185">Reference proteome</keyword>
<dbReference type="Proteomes" id="UP000247099">
    <property type="component" value="Unassembled WGS sequence"/>
</dbReference>
<evidence type="ECO:0000259" key="1">
    <source>
        <dbReference type="Pfam" id="PF03983"/>
    </source>
</evidence>
<reference evidence="2 3" key="1">
    <citation type="submission" date="2018-05" db="EMBL/GenBank/DDBJ databases">
        <title>Coraliomargarita sinensis sp. nov., isolated from a marine solar saltern.</title>
        <authorList>
            <person name="Zhou L.Y."/>
        </authorList>
    </citation>
    <scope>NUCLEOTIDE SEQUENCE [LARGE SCALE GENOMIC DNA]</scope>
    <source>
        <strain evidence="2 3">WN38</strain>
    </source>
</reference>
<name>A0A317ZDC4_9BACT</name>
<dbReference type="OrthoDB" id="185998at2"/>
<dbReference type="AlphaFoldDB" id="A0A317ZDC4"/>
<dbReference type="GO" id="GO:0030674">
    <property type="term" value="F:protein-macromolecule adaptor activity"/>
    <property type="evidence" value="ECO:0007669"/>
    <property type="project" value="InterPro"/>
</dbReference>
<organism evidence="2 3">
    <name type="scientific">Coraliomargarita sinensis</name>
    <dbReference type="NCBI Taxonomy" id="2174842"/>
    <lineage>
        <taxon>Bacteria</taxon>
        <taxon>Pseudomonadati</taxon>
        <taxon>Verrucomicrobiota</taxon>
        <taxon>Opitutia</taxon>
        <taxon>Puniceicoccales</taxon>
        <taxon>Coraliomargaritaceae</taxon>
        <taxon>Coraliomargarita</taxon>
    </lineage>
</organism>
<dbReference type="GO" id="GO:0043130">
    <property type="term" value="F:ubiquitin binding"/>
    <property type="evidence" value="ECO:0007669"/>
    <property type="project" value="InterPro"/>
</dbReference>
<proteinExistence type="predicted"/>
<comment type="caution">
    <text evidence="2">The sequence shown here is derived from an EMBL/GenBank/DDBJ whole genome shotgun (WGS) entry which is preliminary data.</text>
</comment>